<proteinExistence type="predicted"/>
<reference evidence="2" key="1">
    <citation type="submission" date="2011-10" db="EMBL/GenBank/DDBJ databases">
        <title>Provirophages and transpovirons: unique mobilome of giant viruses.</title>
        <authorList>
            <person name="Desnues C."/>
            <person name="LaScola B."/>
            <person name="Yutin N."/>
            <person name="Fournous G."/>
            <person name="Koonin E."/>
            <person name="Raoult D."/>
        </authorList>
    </citation>
    <scope>NUCLEOTIDE SEQUENCE</scope>
    <source>
        <strain evidence="2">Mv13-c7</strain>
    </source>
</reference>
<feature type="region of interest" description="Disordered" evidence="1">
    <location>
        <begin position="1"/>
        <end position="33"/>
    </location>
</feature>
<accession>H2ECS8</accession>
<evidence type="ECO:0000256" key="1">
    <source>
        <dbReference type="SAM" id="MobiDB-lite"/>
    </source>
</evidence>
<organism evidence="2">
    <name type="scientific">Megavirus courdo7</name>
    <dbReference type="NCBI Taxonomy" id="1128135"/>
    <lineage>
        <taxon>Viruses</taxon>
        <taxon>Varidnaviria</taxon>
        <taxon>Bamfordvirae</taxon>
        <taxon>Nucleocytoviricota</taxon>
        <taxon>Megaviricetes</taxon>
        <taxon>Imitervirales</taxon>
        <taxon>Mimiviridae</taxon>
        <taxon>Megamimivirinae</taxon>
        <taxon>Megavirus</taxon>
    </lineage>
</organism>
<feature type="compositionally biased region" description="Low complexity" evidence="1">
    <location>
        <begin position="1"/>
        <end position="13"/>
    </location>
</feature>
<name>H2ECS8_9VIRU</name>
<protein>
    <submittedName>
        <fullName evidence="2">Uncharacterized protein</fullName>
    </submittedName>
</protein>
<dbReference type="EMBL" id="JN885993">
    <property type="protein sequence ID" value="AEX62201.1"/>
    <property type="molecule type" value="Genomic_DNA"/>
</dbReference>
<gene>
    <name evidence="2" type="ORF">c7_R1339</name>
</gene>
<evidence type="ECO:0000313" key="2">
    <source>
        <dbReference type="EMBL" id="AEX62201.1"/>
    </source>
</evidence>
<sequence>MSKTLKNNANSKTTKTKKTTKMNKTTKMSKTKSNEIKLTETKIEPINKNKAMLSAKIESLIENGRKEIKRQKELEKYPIGSLISYFNKDGVFKIGGFIKNFGDDNFVYLSSDFEKNIRVRYCNVDKMYVGDVFKTKNDIVSIVPYTKTKTNFPVKIGDVVVYYGKNNTMSRRFMHTQKYKRMDQWYKIFGEVLDGSE</sequence>